<evidence type="ECO:0000313" key="3">
    <source>
        <dbReference type="Proteomes" id="UP000614601"/>
    </source>
</evidence>
<reference evidence="2" key="1">
    <citation type="submission" date="2020-09" db="EMBL/GenBank/DDBJ databases">
        <authorList>
            <person name="Kikuchi T."/>
        </authorList>
    </citation>
    <scope>NUCLEOTIDE SEQUENCE</scope>
    <source>
        <strain evidence="2">SH1</strain>
    </source>
</reference>
<dbReference type="OrthoDB" id="413313at2759"/>
<gene>
    <name evidence="2" type="ORF">BOKJ2_LOCUS9323</name>
</gene>
<proteinExistence type="predicted"/>
<name>A0A811KZ95_9BILA</name>
<comment type="caution">
    <text evidence="2">The sequence shown here is derived from an EMBL/GenBank/DDBJ whole genome shotgun (WGS) entry which is preliminary data.</text>
</comment>
<dbReference type="GO" id="GO:0005615">
    <property type="term" value="C:extracellular space"/>
    <property type="evidence" value="ECO:0007669"/>
    <property type="project" value="TreeGrafter"/>
</dbReference>
<dbReference type="EMBL" id="CAJFCW020000004">
    <property type="protein sequence ID" value="CAG9114724.1"/>
    <property type="molecule type" value="Genomic_DNA"/>
</dbReference>
<accession>A0A811KZ95</accession>
<feature type="region of interest" description="Disordered" evidence="1">
    <location>
        <begin position="400"/>
        <end position="420"/>
    </location>
</feature>
<organism evidence="2 3">
    <name type="scientific">Bursaphelenchus okinawaensis</name>
    <dbReference type="NCBI Taxonomy" id="465554"/>
    <lineage>
        <taxon>Eukaryota</taxon>
        <taxon>Metazoa</taxon>
        <taxon>Ecdysozoa</taxon>
        <taxon>Nematoda</taxon>
        <taxon>Chromadorea</taxon>
        <taxon>Rhabditida</taxon>
        <taxon>Tylenchina</taxon>
        <taxon>Tylenchomorpha</taxon>
        <taxon>Aphelenchoidea</taxon>
        <taxon>Aphelenchoididae</taxon>
        <taxon>Bursaphelenchus</taxon>
    </lineage>
</organism>
<evidence type="ECO:0000256" key="1">
    <source>
        <dbReference type="SAM" id="MobiDB-lite"/>
    </source>
</evidence>
<keyword evidence="3" id="KW-1185">Reference proteome</keyword>
<dbReference type="EMBL" id="CAJFDH010000004">
    <property type="protein sequence ID" value="CAD5221195.1"/>
    <property type="molecule type" value="Genomic_DNA"/>
</dbReference>
<evidence type="ECO:0000313" key="2">
    <source>
        <dbReference type="EMBL" id="CAD5221195.1"/>
    </source>
</evidence>
<dbReference type="PANTHER" id="PTHR10974">
    <property type="entry name" value="FI08016P-RELATED"/>
    <property type="match status" value="1"/>
</dbReference>
<dbReference type="Proteomes" id="UP000783686">
    <property type="component" value="Unassembled WGS sequence"/>
</dbReference>
<sequence>MDPFDKKILNQLKEEDKIKPKCRPKDTPRSKLDSGFLKMKSLDYGETCYHRCLSLSDTIADKLKFTKWEELQSNGVDVKCDVVEVQCTKENGNDKTYEFLHHQLVKRLSKFTFDAKKPDVYIFIIDYASMSHLMRALPKTLQYLTQVMGATVFPFNNKPYYDSKFNRDAILHGKKIQDTNISDVCEKESSFLLFLYKKEGYKVLVNDDSGRNNVRSCKYNDENVIDHDLSTFFTRLQQMFPESQKTSRNNNDFHSNIWDKYCYENHSEMFKYFEKFENEYSDEPKLAITRFSSLMHAVKNNLYMYDDDFLEFFKNMNYKFQESHIFLLGDRGFPVYQDETIKIDRLEDYNPALIYKPPASLLKNEKLVEQLNENSRQLVTHFDVYATLVDILENGPNFTKDYNFKSKPPPSSQQPTASSLLRPLYQPRTCQTLGLHYEACLCQNHGPTTTNLPNDLIDELAKTAVNYINNAIQETRLNYNQSRSSNSERDQVKNDSFDRYCAKLKVPDNFKPFAELYKGPYDEDNIDVSVVYRLTFKTTPGEGLYDPYLHVYPSGTIEVASPWFNRKNRDRSQIQCLQNLTDVENDYILDFCYCKDSL</sequence>
<dbReference type="Proteomes" id="UP000614601">
    <property type="component" value="Unassembled WGS sequence"/>
</dbReference>
<dbReference type="PANTHER" id="PTHR10974:SF75">
    <property type="entry name" value="SULFATASE DOMAIN-CONTAINING PROTEIN"/>
    <property type="match status" value="1"/>
</dbReference>
<dbReference type="InterPro" id="IPR004245">
    <property type="entry name" value="DUF229"/>
</dbReference>
<dbReference type="AlphaFoldDB" id="A0A811KZ95"/>
<dbReference type="Pfam" id="PF02995">
    <property type="entry name" value="DUF229"/>
    <property type="match status" value="1"/>
</dbReference>
<protein>
    <submittedName>
        <fullName evidence="2">Uncharacterized protein</fullName>
    </submittedName>
</protein>